<reference evidence="2" key="1">
    <citation type="journal article" date="2019" name="Int. J. Syst. Evol. Microbiol.">
        <title>The Global Catalogue of Microorganisms (GCM) 10K type strain sequencing project: providing services to taxonomists for standard genome sequencing and annotation.</title>
        <authorList>
            <consortium name="The Broad Institute Genomics Platform"/>
            <consortium name="The Broad Institute Genome Sequencing Center for Infectious Disease"/>
            <person name="Wu L."/>
            <person name="Ma J."/>
        </authorList>
    </citation>
    <scope>NUCLEOTIDE SEQUENCE [LARGE SCALE GENOMIC DNA]</scope>
    <source>
        <strain evidence="2">CGMCC 1.16225</strain>
    </source>
</reference>
<gene>
    <name evidence="1" type="ORF">ACFSOZ_21940</name>
</gene>
<dbReference type="RefSeq" id="WP_379101436.1">
    <property type="nucleotide sequence ID" value="NZ_JBHUGZ010000014.1"/>
</dbReference>
<comment type="caution">
    <text evidence="1">The sequence shown here is derived from an EMBL/GenBank/DDBJ whole genome shotgun (WGS) entry which is preliminary data.</text>
</comment>
<dbReference type="EMBL" id="JBHUGZ010000014">
    <property type="protein sequence ID" value="MFD1985201.1"/>
    <property type="molecule type" value="Genomic_DNA"/>
</dbReference>
<dbReference type="Gene3D" id="1.10.10.1150">
    <property type="entry name" value="Coenzyme PQQ synthesis protein D (PqqD)"/>
    <property type="match status" value="1"/>
</dbReference>
<protein>
    <submittedName>
        <fullName evidence="1">PqqD family protein</fullName>
    </submittedName>
</protein>
<dbReference type="Proteomes" id="UP001597405">
    <property type="component" value="Unassembled WGS sequence"/>
</dbReference>
<dbReference type="Pfam" id="PF05402">
    <property type="entry name" value="PqqD"/>
    <property type="match status" value="1"/>
</dbReference>
<dbReference type="InterPro" id="IPR008792">
    <property type="entry name" value="PQQD"/>
</dbReference>
<accession>A0ABW4UDJ1</accession>
<evidence type="ECO:0000313" key="2">
    <source>
        <dbReference type="Proteomes" id="UP001597405"/>
    </source>
</evidence>
<proteinExistence type="predicted"/>
<sequence length="104" mass="11360">MSRELSDLDLADHDHVSATKDAVACEFGDGLALLNLKSNIYYSLNGVGAFIWDLIQEPRSIVDIRGAVLGRYNVDPARCQADIDALLKGLADNGLARLHHEELV</sequence>
<keyword evidence="2" id="KW-1185">Reference proteome</keyword>
<dbReference type="InterPro" id="IPR041881">
    <property type="entry name" value="PqqD_sf"/>
</dbReference>
<organism evidence="1 2">
    <name type="scientific">Mesorhizobium newzealandense</name>
    <dbReference type="NCBI Taxonomy" id="1300302"/>
    <lineage>
        <taxon>Bacteria</taxon>
        <taxon>Pseudomonadati</taxon>
        <taxon>Pseudomonadota</taxon>
        <taxon>Alphaproteobacteria</taxon>
        <taxon>Hyphomicrobiales</taxon>
        <taxon>Phyllobacteriaceae</taxon>
        <taxon>Mesorhizobium</taxon>
    </lineage>
</organism>
<evidence type="ECO:0000313" key="1">
    <source>
        <dbReference type="EMBL" id="MFD1985201.1"/>
    </source>
</evidence>
<name>A0ABW4UDJ1_9HYPH</name>